<protein>
    <recommendedName>
        <fullName evidence="3">DUF3787 domain-containing protein</fullName>
    </recommendedName>
</protein>
<name>R1AR13_9FIRM</name>
<dbReference type="AlphaFoldDB" id="R1AR13"/>
<dbReference type="InterPro" id="IPR024209">
    <property type="entry name" value="CDIF630_02480-like"/>
</dbReference>
<dbReference type="Proteomes" id="UP000013378">
    <property type="component" value="Unassembled WGS sequence"/>
</dbReference>
<proteinExistence type="predicted"/>
<organism evidence="1 2">
    <name type="scientific">Caldisalinibacter kiritimatiensis</name>
    <dbReference type="NCBI Taxonomy" id="1304284"/>
    <lineage>
        <taxon>Bacteria</taxon>
        <taxon>Bacillati</taxon>
        <taxon>Bacillota</taxon>
        <taxon>Tissierellia</taxon>
        <taxon>Tissierellales</taxon>
        <taxon>Thermohalobacteraceae</taxon>
        <taxon>Caldisalinibacter</taxon>
    </lineage>
</organism>
<dbReference type="RefSeq" id="WP_006316907.1">
    <property type="nucleotide sequence ID" value="NZ_ARZA01000267.1"/>
</dbReference>
<evidence type="ECO:0000313" key="1">
    <source>
        <dbReference type="EMBL" id="EOC99577.1"/>
    </source>
</evidence>
<comment type="caution">
    <text evidence="1">The sequence shown here is derived from an EMBL/GenBank/DDBJ whole genome shotgun (WGS) entry which is preliminary data.</text>
</comment>
<dbReference type="EMBL" id="ARZA01000267">
    <property type="protein sequence ID" value="EOC99577.1"/>
    <property type="molecule type" value="Genomic_DNA"/>
</dbReference>
<accession>R1AR13</accession>
<reference evidence="1 2" key="1">
    <citation type="journal article" date="2015" name="Geomicrobiol. J.">
        <title>Caldisalinibacter kiritimatiensis gen. nov., sp. nov., a moderately thermohalophilic thiosulfate-reducing bacterium from a hypersaline microbial mat.</title>
        <authorList>
            <person name="Ben Hania W."/>
            <person name="Joseph M."/>
            <person name="Fiebig A."/>
            <person name="Bunk B."/>
            <person name="Klenk H.-P."/>
            <person name="Fardeau M.-L."/>
            <person name="Spring S."/>
        </authorList>
    </citation>
    <scope>NUCLEOTIDE SEQUENCE [LARGE SCALE GENOMIC DNA]</scope>
    <source>
        <strain evidence="1 2">L21-TH-D2</strain>
    </source>
</reference>
<keyword evidence="2" id="KW-1185">Reference proteome</keyword>
<dbReference type="Pfam" id="PF12655">
    <property type="entry name" value="CDIF630_02480-like"/>
    <property type="match status" value="1"/>
</dbReference>
<dbReference type="STRING" id="1304284.L21TH_2412"/>
<dbReference type="PATRIC" id="fig|1304284.3.peg.2366"/>
<evidence type="ECO:0000313" key="2">
    <source>
        <dbReference type="Proteomes" id="UP000013378"/>
    </source>
</evidence>
<gene>
    <name evidence="1" type="ORF">L21TH_2412</name>
</gene>
<evidence type="ECO:0008006" key="3">
    <source>
        <dbReference type="Google" id="ProtNLM"/>
    </source>
</evidence>
<dbReference type="OrthoDB" id="1708132at2"/>
<sequence>MKKNKYKLKEKEAPVENHETAAWSNITKTKDVSRVPLPNEFSVEEAKEWVDKNEK</sequence>